<dbReference type="AlphaFoldDB" id="A0A1E1J9I1"/>
<reference evidence="3" key="1">
    <citation type="submission" date="2012-08" db="EMBL/GenBank/DDBJ databases">
        <title>Comparative genomics of metastatic and non-metastatic Leishmania guyanensis provides insights into polygenic factors involved in Leishmania RNA virus infection.</title>
        <authorList>
            <person name="Smith D."/>
            <person name="Hertz-Fowler C."/>
            <person name="Martin R."/>
            <person name="Dickens N."/>
            <person name="Fasel N."/>
            <person name="Falquet L."/>
            <person name="Beverley S."/>
            <person name="Zangger H."/>
            <person name="Calderon-Copete S."/>
            <person name="Mottram J."/>
            <person name="Xenarios I."/>
        </authorList>
    </citation>
    <scope>NUCLEOTIDE SEQUENCE</scope>
    <source>
        <strain evidence="3">MHOM/BR/75/M4147/SSU:IR2SAT-LUC</strain>
    </source>
</reference>
<dbReference type="EMBL" id="CALQ01002059">
    <property type="protein sequence ID" value="CCM20278.1"/>
    <property type="molecule type" value="Genomic_DNA"/>
</dbReference>
<sequence>MELNIPLLLYAVVQIVAFFCVLVGTLIVIFRISDPERIVNGYITLWGTTLTVGNSSVYSSSKVIWQMCPGRLMCFRIAQTLAILSILVYGAAFVLGVIMLFCCTLLRWICLTLNIVGAITLGIVWAAMVFTYFTDEGRLCQSLKSFAGYGAGFALLVAAWVLDILNIVFLLLPFHITVFRELDGSNENSDGKSKERSTERSSQEEEDEEYE</sequence>
<evidence type="ECO:0000313" key="3">
    <source>
        <dbReference type="EMBL" id="CCM20278.1"/>
    </source>
</evidence>
<evidence type="ECO:0000256" key="1">
    <source>
        <dbReference type="SAM" id="MobiDB-lite"/>
    </source>
</evidence>
<feature type="transmembrane region" description="Helical" evidence="2">
    <location>
        <begin position="42"/>
        <end position="60"/>
    </location>
</feature>
<keyword evidence="2" id="KW-1133">Transmembrane helix</keyword>
<name>A0A1E1J9I1_LEIGU</name>
<dbReference type="Pfam" id="PF07344">
    <property type="entry name" value="Amastin"/>
    <property type="match status" value="1"/>
</dbReference>
<feature type="compositionally biased region" description="Basic and acidic residues" evidence="1">
    <location>
        <begin position="185"/>
        <end position="203"/>
    </location>
</feature>
<keyword evidence="2" id="KW-0812">Transmembrane</keyword>
<accession>A0A1E1J9I1</accession>
<proteinExistence type="predicted"/>
<gene>
    <name evidence="3" type="ORF">BN36_NA77760</name>
</gene>
<organism evidence="3">
    <name type="scientific">Leishmania guyanensis</name>
    <dbReference type="NCBI Taxonomy" id="5670"/>
    <lineage>
        <taxon>Eukaryota</taxon>
        <taxon>Discoba</taxon>
        <taxon>Euglenozoa</taxon>
        <taxon>Kinetoplastea</taxon>
        <taxon>Metakinetoplastina</taxon>
        <taxon>Trypanosomatida</taxon>
        <taxon>Trypanosomatidae</taxon>
        <taxon>Leishmaniinae</taxon>
        <taxon>Leishmania</taxon>
        <taxon>Leishmania guyanensis species complex</taxon>
    </lineage>
</organism>
<feature type="transmembrane region" description="Helical" evidence="2">
    <location>
        <begin position="146"/>
        <end position="172"/>
    </location>
</feature>
<dbReference type="PANTHER" id="PTHR33297">
    <property type="entry name" value="AMASTIN-LIKE SURFACE PROTEIN-LIKE PROTEIN-RELATED"/>
    <property type="match status" value="1"/>
</dbReference>
<feature type="region of interest" description="Disordered" evidence="1">
    <location>
        <begin position="185"/>
        <end position="211"/>
    </location>
</feature>
<feature type="transmembrane region" description="Helical" evidence="2">
    <location>
        <begin position="81"/>
        <end position="109"/>
    </location>
</feature>
<keyword evidence="2" id="KW-0472">Membrane</keyword>
<dbReference type="InterPro" id="IPR009944">
    <property type="entry name" value="Amastin"/>
</dbReference>
<feature type="transmembrane region" description="Helical" evidence="2">
    <location>
        <begin position="7"/>
        <end position="30"/>
    </location>
</feature>
<dbReference type="PANTHER" id="PTHR33297:SF4">
    <property type="entry name" value="AMASTIN"/>
    <property type="match status" value="1"/>
</dbReference>
<protein>
    <submittedName>
        <fullName evidence="3">Putative amastin-like protein</fullName>
    </submittedName>
</protein>
<feature type="transmembrane region" description="Helical" evidence="2">
    <location>
        <begin position="115"/>
        <end position="134"/>
    </location>
</feature>
<evidence type="ECO:0000256" key="2">
    <source>
        <dbReference type="SAM" id="Phobius"/>
    </source>
</evidence>